<comment type="caution">
    <text evidence="1">The sequence shown here is derived from an EMBL/GenBank/DDBJ whole genome shotgun (WGS) entry which is preliminary data.</text>
</comment>
<evidence type="ECO:0000313" key="1">
    <source>
        <dbReference type="EMBL" id="MDO3693500.1"/>
    </source>
</evidence>
<dbReference type="EMBL" id="JAUMIT010000001">
    <property type="protein sequence ID" value="MDO3693500.1"/>
    <property type="molecule type" value="Genomic_DNA"/>
</dbReference>
<accession>A0ABT8VNF3</accession>
<dbReference type="RefSeq" id="WP_302882751.1">
    <property type="nucleotide sequence ID" value="NZ_JAUMIT010000001.1"/>
</dbReference>
<keyword evidence="2" id="KW-1185">Reference proteome</keyword>
<proteinExistence type="predicted"/>
<reference evidence="1" key="1">
    <citation type="submission" date="2023-07" db="EMBL/GenBank/DDBJ databases">
        <title>Wenyingzhuangia sp. chi5 genome sequencing and assembly.</title>
        <authorList>
            <person name="Park S."/>
        </authorList>
    </citation>
    <scope>NUCLEOTIDE SEQUENCE</scope>
    <source>
        <strain evidence="1">Chi5</strain>
    </source>
</reference>
<dbReference type="Proteomes" id="UP001168642">
    <property type="component" value="Unassembled WGS sequence"/>
</dbReference>
<evidence type="ECO:0000313" key="2">
    <source>
        <dbReference type="Proteomes" id="UP001168642"/>
    </source>
</evidence>
<name>A0ABT8VNF3_9FLAO</name>
<protein>
    <submittedName>
        <fullName evidence="1">BamA/TamA family outer membrane protein</fullName>
    </submittedName>
</protein>
<organism evidence="1 2">
    <name type="scientific">Wenyingzhuangia gilva</name>
    <dbReference type="NCBI Taxonomy" id="3057677"/>
    <lineage>
        <taxon>Bacteria</taxon>
        <taxon>Pseudomonadati</taxon>
        <taxon>Bacteroidota</taxon>
        <taxon>Flavobacteriia</taxon>
        <taxon>Flavobacteriales</taxon>
        <taxon>Flavobacteriaceae</taxon>
        <taxon>Wenyingzhuangia</taxon>
    </lineage>
</organism>
<sequence>MKLHLYLFFIIALLIINVTRAQKNTPSFILKDSLQSSFSINDVRDFDALEKKLNNEGYYFFNIEPIKKNSTDTYLVCLGNKTSIVEIHNVPKNIQQIFKTKKETIYIRPRDTQKWIQKINNDFDQKGENFTEIKLINHTLQNDTLFCDLDIHQSNKRYIDKTVIKGYDRFPKRFLKYYIRTKKPFSKELLNTTENKINQLTFVKNIKKPAVLFTKDSTHLYLYIDRVKANKLDALLGFSNKAGESKIRFNGYVDISLTNTIHKGETFAFKWNNTGNDQQEIDLNIDNPYIFNSPINAGYHLNIFRRDSSFVNTQHELSLGYRPHYKHLINTYYHTESSSALNTSNANIIEYTKNIFGVQYTYNELNRFGIPKNRVKFDVGLGTKKNPTASIQQQTFKSDVIYTVQINPINHIFIENRNAYLRSSNKNINELYRTGGATTMRGFLEQSIVAHLYDYANIEYRYFTNIASYIYGFSDVGYFKNINQENNLLSFGLGYTMGIPSGLLKISYAVGKNQDTSFNLNNGLFHINFVTIF</sequence>
<gene>
    <name evidence="1" type="ORF">QVZ41_01385</name>
</gene>
<dbReference type="Gene3D" id="2.40.160.50">
    <property type="entry name" value="membrane protein fhac: a member of the omp85/tpsb transporter family"/>
    <property type="match status" value="1"/>
</dbReference>